<dbReference type="Pfam" id="PF01121">
    <property type="entry name" value="CoaE"/>
    <property type="match status" value="1"/>
</dbReference>
<dbReference type="EC" id="2.7.1.24" evidence="3 4"/>
<keyword evidence="3" id="KW-0963">Cytoplasm</keyword>
<dbReference type="HAMAP" id="MF_00376">
    <property type="entry name" value="Dephospho_CoA_kinase"/>
    <property type="match status" value="1"/>
</dbReference>
<dbReference type="GO" id="GO:0005737">
    <property type="term" value="C:cytoplasm"/>
    <property type="evidence" value="ECO:0007669"/>
    <property type="project" value="UniProtKB-SubCell"/>
</dbReference>
<name>A0A0F5YGZ8_9CYAN</name>
<evidence type="ECO:0000256" key="4">
    <source>
        <dbReference type="NCBIfam" id="TIGR00152"/>
    </source>
</evidence>
<dbReference type="Proteomes" id="UP000033607">
    <property type="component" value="Unassembled WGS sequence"/>
</dbReference>
<comment type="catalytic activity">
    <reaction evidence="3">
        <text>3'-dephospho-CoA + ATP = ADP + CoA + H(+)</text>
        <dbReference type="Rhea" id="RHEA:18245"/>
        <dbReference type="ChEBI" id="CHEBI:15378"/>
        <dbReference type="ChEBI" id="CHEBI:30616"/>
        <dbReference type="ChEBI" id="CHEBI:57287"/>
        <dbReference type="ChEBI" id="CHEBI:57328"/>
        <dbReference type="ChEBI" id="CHEBI:456216"/>
        <dbReference type="EC" id="2.7.1.24"/>
    </reaction>
</comment>
<sequence>MRLIGLTGGISTGKTTVSNYLAQTYSFPIWDADVYSREAVQPNSPVLLALVGRYGTEILLSDGSLNRPQLGSIIFSSLTERHWVEQQIHPVVRDRFCENIQQFQHQADKNATAILGVPLLFEAEMTDLVTEIWVVYCSPSQQQSRLIQRSNGSLTPEQAQARIDSQMPLEEKCKMADVVLDNSSTLEVLWQQVDDAIARTI</sequence>
<dbReference type="GO" id="GO:0015937">
    <property type="term" value="P:coenzyme A biosynthetic process"/>
    <property type="evidence" value="ECO:0007669"/>
    <property type="project" value="UniProtKB-UniRule"/>
</dbReference>
<reference evidence="5 6" key="1">
    <citation type="submission" date="2015-06" db="EMBL/GenBank/DDBJ databases">
        <title>Draft genome assembly of filamentous brackish cyanobacterium Limnoraphis robusta strain CS-951.</title>
        <authorList>
            <person name="Willis A."/>
            <person name="Parks M."/>
            <person name="Burford M.A."/>
        </authorList>
    </citation>
    <scope>NUCLEOTIDE SEQUENCE [LARGE SCALE GENOMIC DNA]</scope>
    <source>
        <strain evidence="5 6">CS-951</strain>
    </source>
</reference>
<dbReference type="NCBIfam" id="TIGR00152">
    <property type="entry name" value="dephospho-CoA kinase"/>
    <property type="match status" value="1"/>
</dbReference>
<evidence type="ECO:0000313" key="6">
    <source>
        <dbReference type="Proteomes" id="UP000033607"/>
    </source>
</evidence>
<dbReference type="OrthoDB" id="9812943at2"/>
<dbReference type="InterPro" id="IPR001977">
    <property type="entry name" value="Depp_CoAkinase"/>
</dbReference>
<dbReference type="UniPathway" id="UPA00241">
    <property type="reaction ID" value="UER00356"/>
</dbReference>
<dbReference type="Gene3D" id="3.40.50.300">
    <property type="entry name" value="P-loop containing nucleotide triphosphate hydrolases"/>
    <property type="match status" value="1"/>
</dbReference>
<proteinExistence type="inferred from homology"/>
<dbReference type="CDD" id="cd02022">
    <property type="entry name" value="DPCK"/>
    <property type="match status" value="1"/>
</dbReference>
<dbReference type="RefSeq" id="WP_046278451.1">
    <property type="nucleotide sequence ID" value="NZ_LATL02000081.1"/>
</dbReference>
<keyword evidence="1 3" id="KW-0547">Nucleotide-binding</keyword>
<feature type="binding site" evidence="3">
    <location>
        <begin position="11"/>
        <end position="16"/>
    </location>
    <ligand>
        <name>ATP</name>
        <dbReference type="ChEBI" id="CHEBI:30616"/>
    </ligand>
</feature>
<comment type="caution">
    <text evidence="5">The sequence shown here is derived from an EMBL/GenBank/DDBJ whole genome shotgun (WGS) entry which is preliminary data.</text>
</comment>
<keyword evidence="3" id="KW-0808">Transferase</keyword>
<evidence type="ECO:0000313" key="5">
    <source>
        <dbReference type="EMBL" id="KKD38169.1"/>
    </source>
</evidence>
<comment type="subcellular location">
    <subcellularLocation>
        <location evidence="3">Cytoplasm</location>
    </subcellularLocation>
</comment>
<dbReference type="EMBL" id="LATL02000081">
    <property type="protein sequence ID" value="KKD38169.1"/>
    <property type="molecule type" value="Genomic_DNA"/>
</dbReference>
<evidence type="ECO:0000256" key="2">
    <source>
        <dbReference type="ARBA" id="ARBA00022840"/>
    </source>
</evidence>
<dbReference type="GO" id="GO:0005524">
    <property type="term" value="F:ATP binding"/>
    <property type="evidence" value="ECO:0007669"/>
    <property type="project" value="UniProtKB-UniRule"/>
</dbReference>
<organism evidence="5 6">
    <name type="scientific">Limnoraphis robusta CS-951</name>
    <dbReference type="NCBI Taxonomy" id="1637645"/>
    <lineage>
        <taxon>Bacteria</taxon>
        <taxon>Bacillati</taxon>
        <taxon>Cyanobacteriota</taxon>
        <taxon>Cyanophyceae</taxon>
        <taxon>Oscillatoriophycideae</taxon>
        <taxon>Oscillatoriales</taxon>
        <taxon>Sirenicapillariaceae</taxon>
        <taxon>Limnoraphis</taxon>
    </lineage>
</organism>
<gene>
    <name evidence="3" type="primary">coaE</name>
    <name evidence="5" type="ORF">WN50_10310</name>
</gene>
<keyword evidence="2 3" id="KW-0067">ATP-binding</keyword>
<dbReference type="PANTHER" id="PTHR10695:SF46">
    <property type="entry name" value="BIFUNCTIONAL COENZYME A SYNTHASE-RELATED"/>
    <property type="match status" value="1"/>
</dbReference>
<accession>A0A0F5YGZ8</accession>
<dbReference type="PROSITE" id="PS51219">
    <property type="entry name" value="DPCK"/>
    <property type="match status" value="1"/>
</dbReference>
<dbReference type="SUPFAM" id="SSF52540">
    <property type="entry name" value="P-loop containing nucleoside triphosphate hydrolases"/>
    <property type="match status" value="1"/>
</dbReference>
<dbReference type="GO" id="GO:0004140">
    <property type="term" value="F:dephospho-CoA kinase activity"/>
    <property type="evidence" value="ECO:0007669"/>
    <property type="project" value="UniProtKB-UniRule"/>
</dbReference>
<keyword evidence="3" id="KW-0173">Coenzyme A biosynthesis</keyword>
<dbReference type="InterPro" id="IPR027417">
    <property type="entry name" value="P-loop_NTPase"/>
</dbReference>
<comment type="similarity">
    <text evidence="3">Belongs to the CoaE family.</text>
</comment>
<comment type="pathway">
    <text evidence="3">Cofactor biosynthesis; coenzyme A biosynthesis; CoA from (R)-pantothenate: step 5/5.</text>
</comment>
<evidence type="ECO:0000256" key="1">
    <source>
        <dbReference type="ARBA" id="ARBA00022741"/>
    </source>
</evidence>
<protein>
    <recommendedName>
        <fullName evidence="3 4">Dephospho-CoA kinase</fullName>
        <ecNumber evidence="3 4">2.7.1.24</ecNumber>
    </recommendedName>
    <alternativeName>
        <fullName evidence="3">Dephosphocoenzyme A kinase</fullName>
    </alternativeName>
</protein>
<evidence type="ECO:0000256" key="3">
    <source>
        <dbReference type="HAMAP-Rule" id="MF_00376"/>
    </source>
</evidence>
<keyword evidence="3 5" id="KW-0418">Kinase</keyword>
<dbReference type="PANTHER" id="PTHR10695">
    <property type="entry name" value="DEPHOSPHO-COA KINASE-RELATED"/>
    <property type="match status" value="1"/>
</dbReference>
<dbReference type="PATRIC" id="fig|1637645.4.peg.1615"/>
<dbReference type="AlphaFoldDB" id="A0A0F5YGZ8"/>
<comment type="function">
    <text evidence="3">Catalyzes the phosphorylation of the 3'-hydroxyl group of dephosphocoenzyme A to form coenzyme A.</text>
</comment>